<organism evidence="1 2">
    <name type="scientific">Caballeronia sordidicola</name>
    <name type="common">Burkholderia sordidicola</name>
    <dbReference type="NCBI Taxonomy" id="196367"/>
    <lineage>
        <taxon>Bacteria</taxon>
        <taxon>Pseudomonadati</taxon>
        <taxon>Pseudomonadota</taxon>
        <taxon>Betaproteobacteria</taxon>
        <taxon>Burkholderiales</taxon>
        <taxon>Burkholderiaceae</taxon>
        <taxon>Caballeronia</taxon>
    </lineage>
</organism>
<protein>
    <submittedName>
        <fullName evidence="1">Uncharacterized protein</fullName>
    </submittedName>
</protein>
<gene>
    <name evidence="1" type="ORF">PAMC26577_39240</name>
</gene>
<evidence type="ECO:0000313" key="1">
    <source>
        <dbReference type="EMBL" id="OTP65570.1"/>
    </source>
</evidence>
<accession>A0A242M3E8</accession>
<comment type="caution">
    <text evidence="1">The sequence shown here is derived from an EMBL/GenBank/DDBJ whole genome shotgun (WGS) entry which is preliminary data.</text>
</comment>
<evidence type="ECO:0000313" key="2">
    <source>
        <dbReference type="Proteomes" id="UP000195221"/>
    </source>
</evidence>
<dbReference type="Proteomes" id="UP000195221">
    <property type="component" value="Unassembled WGS sequence"/>
</dbReference>
<proteinExistence type="predicted"/>
<sequence length="37" mass="4186">MHEARPVPNSRSSADVKYFGNRAHGWHCCRRSSQTGV</sequence>
<dbReference type="EMBL" id="NBTZ01000179">
    <property type="protein sequence ID" value="OTP65570.1"/>
    <property type="molecule type" value="Genomic_DNA"/>
</dbReference>
<dbReference type="AlphaFoldDB" id="A0A242M3E8"/>
<reference evidence="1 2" key="1">
    <citation type="submission" date="2017-03" db="EMBL/GenBank/DDBJ databases">
        <title>Genome analysis of strain PAMC 26577.</title>
        <authorList>
            <person name="Oh H.-M."/>
            <person name="Yang J.-A."/>
        </authorList>
    </citation>
    <scope>NUCLEOTIDE SEQUENCE [LARGE SCALE GENOMIC DNA]</scope>
    <source>
        <strain evidence="1 2">PAMC 26577</strain>
    </source>
</reference>
<name>A0A242M3E8_CABSO</name>